<keyword evidence="4" id="KW-0479">Metal-binding</keyword>
<organism evidence="11 12">
    <name type="scientific">Desulfuromusa kysingii</name>
    <dbReference type="NCBI Taxonomy" id="37625"/>
    <lineage>
        <taxon>Bacteria</taxon>
        <taxon>Pseudomonadati</taxon>
        <taxon>Thermodesulfobacteriota</taxon>
        <taxon>Desulfuromonadia</taxon>
        <taxon>Desulfuromonadales</taxon>
        <taxon>Geopsychrobacteraceae</taxon>
        <taxon>Desulfuromusa</taxon>
    </lineage>
</organism>
<dbReference type="GO" id="GO:0030313">
    <property type="term" value="C:cell envelope"/>
    <property type="evidence" value="ECO:0007669"/>
    <property type="project" value="UniProtKB-SubCell"/>
</dbReference>
<dbReference type="InterPro" id="IPR006311">
    <property type="entry name" value="TAT_signal"/>
</dbReference>
<dbReference type="InterPro" id="IPR019546">
    <property type="entry name" value="TAT_signal_bac_arc"/>
</dbReference>
<evidence type="ECO:0000256" key="6">
    <source>
        <dbReference type="ARBA" id="ARBA00023004"/>
    </source>
</evidence>
<evidence type="ECO:0000259" key="10">
    <source>
        <dbReference type="PROSITE" id="PS51379"/>
    </source>
</evidence>
<keyword evidence="6" id="KW-0408">Iron</keyword>
<evidence type="ECO:0000256" key="7">
    <source>
        <dbReference type="ARBA" id="ARBA00023014"/>
    </source>
</evidence>
<comment type="subunit">
    <text evidence="2">Heterodimer of a large and a small subunit.</text>
</comment>
<feature type="transmembrane region" description="Helical" evidence="8">
    <location>
        <begin position="270"/>
        <end position="291"/>
    </location>
</feature>
<feature type="domain" description="4Fe-4S ferredoxin-type" evidence="10">
    <location>
        <begin position="139"/>
        <end position="168"/>
    </location>
</feature>
<evidence type="ECO:0000313" key="12">
    <source>
        <dbReference type="Proteomes" id="UP000199409"/>
    </source>
</evidence>
<evidence type="ECO:0000313" key="11">
    <source>
        <dbReference type="EMBL" id="SDZ75282.1"/>
    </source>
</evidence>
<evidence type="ECO:0000256" key="5">
    <source>
        <dbReference type="ARBA" id="ARBA00022737"/>
    </source>
</evidence>
<dbReference type="InterPro" id="IPR051555">
    <property type="entry name" value="FDH_Electron_Transfer_Unit"/>
</dbReference>
<feature type="signal peptide" evidence="9">
    <location>
        <begin position="1"/>
        <end position="30"/>
    </location>
</feature>
<sequence length="312" mass="34615">MSKITRRKFLAGSAAGGAAMMMTPAKKAFAAGSFEGFPDGMGVLVDLTRCVGCRTCEAACNVEQKLPEPALPFDDTSVFDEMHHGQKRRTTDKAYTIVNRYEPKSADEPLYRKIQCNHCNEPACLTSCFVNAYKKTPEGAVIYNSKVCVGCRNCMIACPFHIPAYTYSSVLNPVIKKCIFCYDTRLKEGRPPACVESCPQQVMTFGKRKDLMVIAHERIKKNPGKYVDHVYGEKEVGGTGWFYLSNVPFEEAGFDVNLPKKPIIDNVKDFLAIVPMVLTIWPALFTGFHLLATKGKSHGHGDDNSHDKQEGH</sequence>
<dbReference type="GO" id="GO:0051539">
    <property type="term" value="F:4 iron, 4 sulfur cluster binding"/>
    <property type="evidence" value="ECO:0007669"/>
    <property type="project" value="UniProtKB-KW"/>
</dbReference>
<dbReference type="PROSITE" id="PS51379">
    <property type="entry name" value="4FE4S_FER_2"/>
    <property type="match status" value="2"/>
</dbReference>
<dbReference type="PANTHER" id="PTHR43545:SF4">
    <property type="entry name" value="IRON-SULFUR PROTEIN"/>
    <property type="match status" value="1"/>
</dbReference>
<dbReference type="CDD" id="cd10561">
    <property type="entry name" value="HybA_like"/>
    <property type="match status" value="1"/>
</dbReference>
<keyword evidence="5" id="KW-0677">Repeat</keyword>
<evidence type="ECO:0000256" key="2">
    <source>
        <dbReference type="ARBA" id="ARBA00011771"/>
    </source>
</evidence>
<keyword evidence="9" id="KW-0732">Signal</keyword>
<keyword evidence="8" id="KW-0472">Membrane</keyword>
<dbReference type="PROSITE" id="PS51318">
    <property type="entry name" value="TAT"/>
    <property type="match status" value="1"/>
</dbReference>
<evidence type="ECO:0000256" key="3">
    <source>
        <dbReference type="ARBA" id="ARBA00022485"/>
    </source>
</evidence>
<dbReference type="NCBIfam" id="TIGR01409">
    <property type="entry name" value="TAT_signal_seq"/>
    <property type="match status" value="1"/>
</dbReference>
<evidence type="ECO:0000256" key="9">
    <source>
        <dbReference type="SAM" id="SignalP"/>
    </source>
</evidence>
<accession>A0A1H3VMG7</accession>
<protein>
    <submittedName>
        <fullName evidence="11">Tat (Twin-arginine translocation) pathway signal sequence</fullName>
    </submittedName>
</protein>
<evidence type="ECO:0000256" key="1">
    <source>
        <dbReference type="ARBA" id="ARBA00004196"/>
    </source>
</evidence>
<feature type="domain" description="4Fe-4S ferredoxin-type" evidence="10">
    <location>
        <begin position="41"/>
        <end position="70"/>
    </location>
</feature>
<dbReference type="Proteomes" id="UP000199409">
    <property type="component" value="Unassembled WGS sequence"/>
</dbReference>
<keyword evidence="8" id="KW-0812">Transmembrane</keyword>
<dbReference type="GO" id="GO:0046872">
    <property type="term" value="F:metal ion binding"/>
    <property type="evidence" value="ECO:0007669"/>
    <property type="project" value="UniProtKB-KW"/>
</dbReference>
<name>A0A1H3VMG7_9BACT</name>
<feature type="chain" id="PRO_5011730968" evidence="9">
    <location>
        <begin position="31"/>
        <end position="312"/>
    </location>
</feature>
<keyword evidence="7" id="KW-0411">Iron-sulfur</keyword>
<dbReference type="AlphaFoldDB" id="A0A1H3VMG7"/>
<dbReference type="STRING" id="37625.SAMN05660420_00127"/>
<dbReference type="EMBL" id="FNQN01000001">
    <property type="protein sequence ID" value="SDZ75282.1"/>
    <property type="molecule type" value="Genomic_DNA"/>
</dbReference>
<dbReference type="Gene3D" id="3.30.70.20">
    <property type="match status" value="2"/>
</dbReference>
<reference evidence="11 12" key="1">
    <citation type="submission" date="2016-10" db="EMBL/GenBank/DDBJ databases">
        <authorList>
            <person name="de Groot N.N."/>
        </authorList>
    </citation>
    <scope>NUCLEOTIDE SEQUENCE [LARGE SCALE GENOMIC DNA]</scope>
    <source>
        <strain evidence="11 12">DSM 7343</strain>
    </source>
</reference>
<keyword evidence="8" id="KW-1133">Transmembrane helix</keyword>
<keyword evidence="3" id="KW-0004">4Fe-4S</keyword>
<comment type="subcellular location">
    <subcellularLocation>
        <location evidence="1">Cell envelope</location>
    </subcellularLocation>
</comment>
<dbReference type="PROSITE" id="PS00198">
    <property type="entry name" value="4FE4S_FER_1"/>
    <property type="match status" value="1"/>
</dbReference>
<evidence type="ECO:0000256" key="8">
    <source>
        <dbReference type="SAM" id="Phobius"/>
    </source>
</evidence>
<keyword evidence="12" id="KW-1185">Reference proteome</keyword>
<evidence type="ECO:0000256" key="4">
    <source>
        <dbReference type="ARBA" id="ARBA00022723"/>
    </source>
</evidence>
<dbReference type="InterPro" id="IPR017896">
    <property type="entry name" value="4Fe4S_Fe-S-bd"/>
</dbReference>
<dbReference type="RefSeq" id="WP_092344004.1">
    <property type="nucleotide sequence ID" value="NZ_FNQN01000001.1"/>
</dbReference>
<dbReference type="InterPro" id="IPR017900">
    <property type="entry name" value="4Fe4S_Fe_S_CS"/>
</dbReference>
<dbReference type="Pfam" id="PF13247">
    <property type="entry name" value="Fer4_11"/>
    <property type="match status" value="1"/>
</dbReference>
<dbReference type="OrthoDB" id="9789030at2"/>
<gene>
    <name evidence="11" type="ORF">SAMN05660420_00127</name>
</gene>
<proteinExistence type="predicted"/>
<dbReference type="SUPFAM" id="SSF54862">
    <property type="entry name" value="4Fe-4S ferredoxins"/>
    <property type="match status" value="1"/>
</dbReference>
<dbReference type="PANTHER" id="PTHR43545">
    <property type="entry name" value="FORMATE DEHYDROGENASE, NITRATE-INDUCIBLE, IRON-SULFUR SUBUNIT"/>
    <property type="match status" value="1"/>
</dbReference>